<reference evidence="2" key="2">
    <citation type="journal article" date="2015" name="Data Brief">
        <title>Shoot transcriptome of the giant reed, Arundo donax.</title>
        <authorList>
            <person name="Barrero R.A."/>
            <person name="Guerrero F.D."/>
            <person name="Moolhuijzen P."/>
            <person name="Goolsby J.A."/>
            <person name="Tidwell J."/>
            <person name="Bellgard S.E."/>
            <person name="Bellgard M.I."/>
        </authorList>
    </citation>
    <scope>NUCLEOTIDE SEQUENCE</scope>
    <source>
        <tissue evidence="2">Shoot tissue taken approximately 20 cm above the soil surface</tissue>
    </source>
</reference>
<evidence type="ECO:0000256" key="1">
    <source>
        <dbReference type="SAM" id="MobiDB-lite"/>
    </source>
</evidence>
<accession>A0A0A9A6N5</accession>
<dbReference type="EMBL" id="GBRH01250536">
    <property type="protein sequence ID" value="JAD47359.1"/>
    <property type="molecule type" value="Transcribed_RNA"/>
</dbReference>
<protein>
    <submittedName>
        <fullName evidence="2">Uncharacterized protein</fullName>
    </submittedName>
</protein>
<sequence>MDTDNYTPEVDHNTLSETFTETDPPKVVTGSVINSESAVPDDEPCCSHSETTFGRDTVLSSYEIVGQNEQVPLCTSSTGAVTPDLTVNTEEEHEVCQALHQEPPNSCNSSTDVFGDSVAPDSTDVPLPIISSFDWMLNGTMQQSLNILPAQLTYGNTQENGSSDDAPPLPPLPPMQWRTNKLQMGSSPLSTKVGRPPRPKPPVKHQESEGKPSLDERNEEAGMLQESSLHNGLTLQNKMVQAKVPDDHETTQFLDRDSQANPRQGDKDYYVQDSNPLSSSEAKSAGEVATMKCESLQTLQLPELIVIPEEAWSEFGNINFIPEQEGKHQFNYGVSECNGLHTAGLLTKKDK</sequence>
<feature type="compositionally biased region" description="Polar residues" evidence="1">
    <location>
        <begin position="272"/>
        <end position="282"/>
    </location>
</feature>
<dbReference type="AlphaFoldDB" id="A0A0A9A6N5"/>
<feature type="compositionally biased region" description="Basic and acidic residues" evidence="1">
    <location>
        <begin position="251"/>
        <end position="270"/>
    </location>
</feature>
<feature type="region of interest" description="Disordered" evidence="1">
    <location>
        <begin position="1"/>
        <end position="27"/>
    </location>
</feature>
<reference evidence="2" key="1">
    <citation type="submission" date="2014-09" db="EMBL/GenBank/DDBJ databases">
        <authorList>
            <person name="Magalhaes I.L.F."/>
            <person name="Oliveira U."/>
            <person name="Santos F.R."/>
            <person name="Vidigal T.H.D.A."/>
            <person name="Brescovit A.D."/>
            <person name="Santos A.J."/>
        </authorList>
    </citation>
    <scope>NUCLEOTIDE SEQUENCE</scope>
    <source>
        <tissue evidence="2">Shoot tissue taken approximately 20 cm above the soil surface</tissue>
    </source>
</reference>
<feature type="compositionally biased region" description="Basic and acidic residues" evidence="1">
    <location>
        <begin position="204"/>
        <end position="220"/>
    </location>
</feature>
<evidence type="ECO:0000313" key="2">
    <source>
        <dbReference type="EMBL" id="JAD47359.1"/>
    </source>
</evidence>
<feature type="compositionally biased region" description="Polar residues" evidence="1">
    <location>
        <begin position="177"/>
        <end position="190"/>
    </location>
</feature>
<proteinExistence type="predicted"/>
<name>A0A0A9A6N5_ARUDO</name>
<feature type="region of interest" description="Disordered" evidence="1">
    <location>
        <begin position="155"/>
        <end position="224"/>
    </location>
</feature>
<organism evidence="2">
    <name type="scientific">Arundo donax</name>
    <name type="common">Giant reed</name>
    <name type="synonym">Donax arundinaceus</name>
    <dbReference type="NCBI Taxonomy" id="35708"/>
    <lineage>
        <taxon>Eukaryota</taxon>
        <taxon>Viridiplantae</taxon>
        <taxon>Streptophyta</taxon>
        <taxon>Embryophyta</taxon>
        <taxon>Tracheophyta</taxon>
        <taxon>Spermatophyta</taxon>
        <taxon>Magnoliopsida</taxon>
        <taxon>Liliopsida</taxon>
        <taxon>Poales</taxon>
        <taxon>Poaceae</taxon>
        <taxon>PACMAD clade</taxon>
        <taxon>Arundinoideae</taxon>
        <taxon>Arundineae</taxon>
        <taxon>Arundo</taxon>
    </lineage>
</organism>
<feature type="region of interest" description="Disordered" evidence="1">
    <location>
        <begin position="251"/>
        <end position="285"/>
    </location>
</feature>